<feature type="region of interest" description="Disordered" evidence="1">
    <location>
        <begin position="24"/>
        <end position="73"/>
    </location>
</feature>
<name>A0ABW3M2K0_9GAMM</name>
<keyword evidence="3" id="KW-1185">Reference proteome</keyword>
<dbReference type="RefSeq" id="WP_162378231.1">
    <property type="nucleotide sequence ID" value="NZ_JBHTKN010000015.1"/>
</dbReference>
<proteinExistence type="predicted"/>
<evidence type="ECO:0000313" key="3">
    <source>
        <dbReference type="Proteomes" id="UP001597033"/>
    </source>
</evidence>
<evidence type="ECO:0000313" key="2">
    <source>
        <dbReference type="EMBL" id="MFD1043819.1"/>
    </source>
</evidence>
<protein>
    <submittedName>
        <fullName evidence="2">Uncharacterized protein</fullName>
    </submittedName>
</protein>
<dbReference type="EMBL" id="JBHTKN010000015">
    <property type="protein sequence ID" value="MFD1043819.1"/>
    <property type="molecule type" value="Genomic_DNA"/>
</dbReference>
<dbReference type="Proteomes" id="UP001597033">
    <property type="component" value="Unassembled WGS sequence"/>
</dbReference>
<gene>
    <name evidence="2" type="ORF">ACFQ2N_15820</name>
</gene>
<reference evidence="3" key="1">
    <citation type="journal article" date="2019" name="Int. J. Syst. Evol. Microbiol.">
        <title>The Global Catalogue of Microorganisms (GCM) 10K type strain sequencing project: providing services to taxonomists for standard genome sequencing and annotation.</title>
        <authorList>
            <consortium name="The Broad Institute Genomics Platform"/>
            <consortium name="The Broad Institute Genome Sequencing Center for Infectious Disease"/>
            <person name="Wu L."/>
            <person name="Ma J."/>
        </authorList>
    </citation>
    <scope>NUCLEOTIDE SEQUENCE [LARGE SCALE GENOMIC DNA]</scope>
    <source>
        <strain evidence="3">CCUG 55854</strain>
    </source>
</reference>
<comment type="caution">
    <text evidence="2">The sequence shown here is derived from an EMBL/GenBank/DDBJ whole genome shotgun (WGS) entry which is preliminary data.</text>
</comment>
<evidence type="ECO:0000256" key="1">
    <source>
        <dbReference type="SAM" id="MobiDB-lite"/>
    </source>
</evidence>
<sequence>MHLILKTAAAAAIGVVAWRAWQRHRADGHRSDIRDEADITPPRGDPRVPAVEPEPEAAPRAAAHFSRGFGEEV</sequence>
<accession>A0ABW3M2K0</accession>
<organism evidence="2 3">
    <name type="scientific">Pseudoxanthomonas kaohsiungensis</name>
    <dbReference type="NCBI Taxonomy" id="283923"/>
    <lineage>
        <taxon>Bacteria</taxon>
        <taxon>Pseudomonadati</taxon>
        <taxon>Pseudomonadota</taxon>
        <taxon>Gammaproteobacteria</taxon>
        <taxon>Lysobacterales</taxon>
        <taxon>Lysobacteraceae</taxon>
        <taxon>Pseudoxanthomonas</taxon>
    </lineage>
</organism>
<feature type="compositionally biased region" description="Basic and acidic residues" evidence="1">
    <location>
        <begin position="24"/>
        <end position="37"/>
    </location>
</feature>